<dbReference type="AlphaFoldDB" id="A0A098LE06"/>
<proteinExistence type="predicted"/>
<dbReference type="Pfam" id="PF00149">
    <property type="entry name" value="Metallophos"/>
    <property type="match status" value="1"/>
</dbReference>
<dbReference type="eggNOG" id="COG2129">
    <property type="taxonomic scope" value="Bacteria"/>
</dbReference>
<dbReference type="PANTHER" id="PTHR31302">
    <property type="entry name" value="TRANSMEMBRANE PROTEIN WITH METALLOPHOSPHOESTERASE DOMAIN-RELATED"/>
    <property type="match status" value="1"/>
</dbReference>
<dbReference type="Gene3D" id="3.60.21.10">
    <property type="match status" value="1"/>
</dbReference>
<keyword evidence="5" id="KW-1185">Reference proteome</keyword>
<dbReference type="GO" id="GO:0046872">
    <property type="term" value="F:metal ion binding"/>
    <property type="evidence" value="ECO:0007669"/>
    <property type="project" value="UniProtKB-KW"/>
</dbReference>
<keyword evidence="1" id="KW-0479">Metal-binding</keyword>
<dbReference type="InterPro" id="IPR051158">
    <property type="entry name" value="Metallophosphoesterase_sf"/>
</dbReference>
<dbReference type="SUPFAM" id="SSF56300">
    <property type="entry name" value="Metallo-dependent phosphatases"/>
    <property type="match status" value="1"/>
</dbReference>
<dbReference type="Proteomes" id="UP000030185">
    <property type="component" value="Unassembled WGS sequence"/>
</dbReference>
<comment type="caution">
    <text evidence="4">The sequence shown here is derived from an EMBL/GenBank/DDBJ whole genome shotgun (WGS) entry which is preliminary data.</text>
</comment>
<keyword evidence="2" id="KW-0378">Hydrolase</keyword>
<dbReference type="PANTHER" id="PTHR31302:SF31">
    <property type="entry name" value="PHOSPHODIESTERASE YAEI"/>
    <property type="match status" value="1"/>
</dbReference>
<dbReference type="GO" id="GO:0016020">
    <property type="term" value="C:membrane"/>
    <property type="evidence" value="ECO:0007669"/>
    <property type="project" value="GOC"/>
</dbReference>
<organism evidence="4 5">
    <name type="scientific">Sporocytophaga myxococcoides</name>
    <dbReference type="NCBI Taxonomy" id="153721"/>
    <lineage>
        <taxon>Bacteria</taxon>
        <taxon>Pseudomonadati</taxon>
        <taxon>Bacteroidota</taxon>
        <taxon>Cytophagia</taxon>
        <taxon>Cytophagales</taxon>
        <taxon>Cytophagaceae</taxon>
        <taxon>Sporocytophaga</taxon>
    </lineage>
</organism>
<dbReference type="EMBL" id="BBLT01000002">
    <property type="protein sequence ID" value="GAL84328.1"/>
    <property type="molecule type" value="Genomic_DNA"/>
</dbReference>
<dbReference type="RefSeq" id="WP_045460708.1">
    <property type="nucleotide sequence ID" value="NZ_BBLT01000002.1"/>
</dbReference>
<evidence type="ECO:0000313" key="4">
    <source>
        <dbReference type="EMBL" id="GAL84328.1"/>
    </source>
</evidence>
<evidence type="ECO:0000256" key="1">
    <source>
        <dbReference type="ARBA" id="ARBA00022723"/>
    </source>
</evidence>
<dbReference type="GO" id="GO:0008758">
    <property type="term" value="F:UDP-2,3-diacylglucosamine hydrolase activity"/>
    <property type="evidence" value="ECO:0007669"/>
    <property type="project" value="TreeGrafter"/>
</dbReference>
<feature type="domain" description="Calcineurin-like phosphoesterase" evidence="3">
    <location>
        <begin position="7"/>
        <end position="207"/>
    </location>
</feature>
<protein>
    <submittedName>
        <fullName evidence="4">Putative phosphoesterase</fullName>
    </submittedName>
</protein>
<evidence type="ECO:0000259" key="3">
    <source>
        <dbReference type="Pfam" id="PF00149"/>
    </source>
</evidence>
<dbReference type="PIRSF" id="PIRSF008292">
    <property type="entry name" value="UCP008292"/>
    <property type="match status" value="1"/>
</dbReference>
<name>A0A098LE06_9BACT</name>
<dbReference type="GO" id="GO:0009245">
    <property type="term" value="P:lipid A biosynthetic process"/>
    <property type="evidence" value="ECO:0007669"/>
    <property type="project" value="TreeGrafter"/>
</dbReference>
<dbReference type="OrthoDB" id="9783437at2"/>
<reference evidence="4 5" key="1">
    <citation type="submission" date="2014-09" db="EMBL/GenBank/DDBJ databases">
        <title>Sporocytophaga myxococcoides PG-01 genome sequencing.</title>
        <authorList>
            <person name="Liu L."/>
            <person name="Gao P.J."/>
            <person name="Chen G.J."/>
            <person name="Wang L.S."/>
        </authorList>
    </citation>
    <scope>NUCLEOTIDE SEQUENCE [LARGE SCALE GENOMIC DNA]</scope>
    <source>
        <strain evidence="4 5">PG-01</strain>
    </source>
</reference>
<dbReference type="STRING" id="153721.MYP_1556"/>
<gene>
    <name evidence="4" type="ORF">MYP_1556</name>
</gene>
<accession>A0A098LE06</accession>
<dbReference type="InterPro" id="IPR016538">
    <property type="entry name" value="UCP008292"/>
</dbReference>
<sequence length="244" mass="27127">MEAGKTIKIAALGDIHVKESDKGKWNQFFKDIAEHADIIVLCGDLTDTGQIQEAVLLGEELKGVHIPIVGVLGNHDYELDHHEEIRHELIKHNVHVLDGESIIIKGIGFAGVKGFGGGFDKHMLPMWGEKMNKKYVQESVEESLKLDKALARIDDDIKKVVILHYSPIKATVIGEPEQIFPFLGSSRLADTINRRSVEVTFHGHAHIGSLQGETSRGVKVFNVSKPLLEKSGYKQGYFLYEISV</sequence>
<evidence type="ECO:0000313" key="5">
    <source>
        <dbReference type="Proteomes" id="UP000030185"/>
    </source>
</evidence>
<evidence type="ECO:0000256" key="2">
    <source>
        <dbReference type="ARBA" id="ARBA00022801"/>
    </source>
</evidence>
<dbReference type="InterPro" id="IPR004843">
    <property type="entry name" value="Calcineurin-like_PHP"/>
</dbReference>
<dbReference type="InterPro" id="IPR029052">
    <property type="entry name" value="Metallo-depent_PP-like"/>
</dbReference>